<dbReference type="Proteomes" id="UP000235672">
    <property type="component" value="Unassembled WGS sequence"/>
</dbReference>
<reference evidence="1 2" key="1">
    <citation type="submission" date="2016-05" db="EMBL/GenBank/DDBJ databases">
        <title>A degradative enzymes factory behind the ericoid mycorrhizal symbiosis.</title>
        <authorList>
            <consortium name="DOE Joint Genome Institute"/>
            <person name="Martino E."/>
            <person name="Morin E."/>
            <person name="Grelet G."/>
            <person name="Kuo A."/>
            <person name="Kohler A."/>
            <person name="Daghino S."/>
            <person name="Barry K."/>
            <person name="Choi C."/>
            <person name="Cichocki N."/>
            <person name="Clum A."/>
            <person name="Copeland A."/>
            <person name="Hainaut M."/>
            <person name="Haridas S."/>
            <person name="Labutti K."/>
            <person name="Lindquist E."/>
            <person name="Lipzen A."/>
            <person name="Khouja H.-R."/>
            <person name="Murat C."/>
            <person name="Ohm R."/>
            <person name="Olson A."/>
            <person name="Spatafora J."/>
            <person name="Veneault-Fourrey C."/>
            <person name="Henrissat B."/>
            <person name="Grigoriev I."/>
            <person name="Martin F."/>
            <person name="Perotto S."/>
        </authorList>
    </citation>
    <scope>NUCLEOTIDE SEQUENCE [LARGE SCALE GENOMIC DNA]</scope>
    <source>
        <strain evidence="1 2">UAMH 7357</strain>
    </source>
</reference>
<evidence type="ECO:0000313" key="2">
    <source>
        <dbReference type="Proteomes" id="UP000235672"/>
    </source>
</evidence>
<dbReference type="AlphaFoldDB" id="A0A2J6PH34"/>
<proteinExistence type="predicted"/>
<evidence type="ECO:0000313" key="1">
    <source>
        <dbReference type="EMBL" id="PMD13361.1"/>
    </source>
</evidence>
<keyword evidence="2" id="KW-1185">Reference proteome</keyword>
<organism evidence="1 2">
    <name type="scientific">Hyaloscypha hepaticicola</name>
    <dbReference type="NCBI Taxonomy" id="2082293"/>
    <lineage>
        <taxon>Eukaryota</taxon>
        <taxon>Fungi</taxon>
        <taxon>Dikarya</taxon>
        <taxon>Ascomycota</taxon>
        <taxon>Pezizomycotina</taxon>
        <taxon>Leotiomycetes</taxon>
        <taxon>Helotiales</taxon>
        <taxon>Hyaloscyphaceae</taxon>
        <taxon>Hyaloscypha</taxon>
    </lineage>
</organism>
<sequence length="728" mass="83708">MAITTQLNTAIESRVRRMVQEIQARKFTKLLNGIGSSWVRKIDFTQSADMIRHDIHDLIHEELHVVEHGGQSAILDKLLRLERLIPDEVTPGLQNAVDHLENYRSLDIWLQQESKGKLAKAQLKSWSERQEALETLKHQKWRVPNKKFRDNMGEPRKAVDHFMPYLTNSIYQLLWNPLQHIPQNYMASHYHLGGDWFPIPNDGPAEETDFDASLVGRTYISWPADRLDEHREQAQAPLRGGHTDLPTIIGGKGSGWLCADFEGDWKDLNAPNKDLLAKRIAMELDNGRRQVWTLFKEIYEGAAPEIGKPSMVARWMLARRWVGKDERGTVEYDLNHKEIFYKTFELDYVKEIASATLAQGHNYMKCSRRTDAIEKCSKIGDWYESFICPRPETDPNLICMAARWYFSDWSPHEIEMDALRSVEQFGALRGFTFNKREMLQEIFENYQKHGNNWGQKDWGIQSFDGGKHPRGWHLPVCMYAFNEYDVFEHQRPWWHNENFPATCGDHHANETAGFMKAMNLAPGSGKHMAADRTFTSSIPLVLEARSPYTRYVSMCNTGIRFPSKSEYQYHFWLWEPRRGIQTGKDHIAALYNCGTTGHPACPEEEQPYGDQDCLIVQEATQYMTEDEANVHFCANACGHTVFTRNINSGWAEARIDKIGKVPLMNFADSCGIWLDKHGRKALEDVSHRTLDNAEKGIVEKTLSGPMVSDHETLRNATSAEIFNGNSTM</sequence>
<dbReference type="OrthoDB" id="3508681at2759"/>
<dbReference type="EMBL" id="KZ613532">
    <property type="protein sequence ID" value="PMD13361.1"/>
    <property type="molecule type" value="Genomic_DNA"/>
</dbReference>
<gene>
    <name evidence="1" type="ORF">NA56DRAFT_424224</name>
</gene>
<protein>
    <submittedName>
        <fullName evidence="1">Uncharacterized protein</fullName>
    </submittedName>
</protein>
<accession>A0A2J6PH34</accession>
<name>A0A2J6PH34_9HELO</name>